<protein>
    <submittedName>
        <fullName evidence="1">Uncharacterized protein</fullName>
    </submittedName>
</protein>
<dbReference type="AlphaFoldDB" id="A0A2S4HGD6"/>
<accession>A0A2S4HGD6</accession>
<dbReference type="Proteomes" id="UP000237222">
    <property type="component" value="Unassembled WGS sequence"/>
</dbReference>
<evidence type="ECO:0000313" key="1">
    <source>
        <dbReference type="EMBL" id="POP53062.1"/>
    </source>
</evidence>
<gene>
    <name evidence="1" type="ORF">C0068_08195</name>
</gene>
<proteinExistence type="predicted"/>
<dbReference type="EMBL" id="PQGG01000019">
    <property type="protein sequence ID" value="POP53062.1"/>
    <property type="molecule type" value="Genomic_DNA"/>
</dbReference>
<organism evidence="1 2">
    <name type="scientific">Zhongshania marina</name>
    <dbReference type="NCBI Taxonomy" id="2304603"/>
    <lineage>
        <taxon>Bacteria</taxon>
        <taxon>Pseudomonadati</taxon>
        <taxon>Pseudomonadota</taxon>
        <taxon>Gammaproteobacteria</taxon>
        <taxon>Cellvibrionales</taxon>
        <taxon>Spongiibacteraceae</taxon>
        <taxon>Zhongshania</taxon>
    </lineage>
</organism>
<name>A0A2S4HGD6_9GAMM</name>
<comment type="caution">
    <text evidence="1">The sequence shown here is derived from an EMBL/GenBank/DDBJ whole genome shotgun (WGS) entry which is preliminary data.</text>
</comment>
<evidence type="ECO:0000313" key="2">
    <source>
        <dbReference type="Proteomes" id="UP000237222"/>
    </source>
</evidence>
<reference evidence="1 2" key="1">
    <citation type="submission" date="2018-01" db="EMBL/GenBank/DDBJ databases">
        <authorList>
            <person name="Yu X.-D."/>
        </authorList>
    </citation>
    <scope>NUCLEOTIDE SEQUENCE [LARGE SCALE GENOMIC DNA]</scope>
    <source>
        <strain evidence="1 2">ZX-21</strain>
    </source>
</reference>
<sequence>MRLFITQNLTDNGCKIMTIKLAKKGHAKITITAKVPSDGRAGYDKKTFTARIIKLYGDAKKTFLDNLADRKDVDIARELVTELDKLEWFATAEDGSPLELKGDTLAEFFDLMEESQVDYIMAPLASECIKVQDEGMRRMLEAKN</sequence>